<evidence type="ECO:0000256" key="5">
    <source>
        <dbReference type="ARBA" id="ARBA00023136"/>
    </source>
</evidence>
<dbReference type="InterPro" id="IPR017452">
    <property type="entry name" value="GPCR_Rhodpsn_7TM"/>
</dbReference>
<dbReference type="GO" id="GO:0004930">
    <property type="term" value="F:G protein-coupled receptor activity"/>
    <property type="evidence" value="ECO:0007669"/>
    <property type="project" value="UniProtKB-KW"/>
</dbReference>
<evidence type="ECO:0000256" key="2">
    <source>
        <dbReference type="ARBA" id="ARBA00022692"/>
    </source>
</evidence>
<protein>
    <recommendedName>
        <fullName evidence="9">G-protein coupled receptors family 1 profile domain-containing protein</fullName>
    </recommendedName>
</protein>
<dbReference type="OrthoDB" id="10014426at2759"/>
<feature type="transmembrane region" description="Helical" evidence="8">
    <location>
        <begin position="102"/>
        <end position="120"/>
    </location>
</feature>
<evidence type="ECO:0000256" key="4">
    <source>
        <dbReference type="ARBA" id="ARBA00023040"/>
    </source>
</evidence>
<evidence type="ECO:0000313" key="10">
    <source>
        <dbReference type="EMBL" id="CAF0749234.1"/>
    </source>
</evidence>
<dbReference type="PROSITE" id="PS50262">
    <property type="entry name" value="G_PROTEIN_RECEP_F1_2"/>
    <property type="match status" value="1"/>
</dbReference>
<proteinExistence type="predicted"/>
<keyword evidence="2 8" id="KW-0812">Transmembrane</keyword>
<name>A0A813SID9_ADIRI</name>
<dbReference type="SUPFAM" id="SSF81321">
    <property type="entry name" value="Family A G protein-coupled receptor-like"/>
    <property type="match status" value="1"/>
</dbReference>
<feature type="domain" description="G-protein coupled receptors family 1 profile" evidence="9">
    <location>
        <begin position="40"/>
        <end position="296"/>
    </location>
</feature>
<dbReference type="Proteomes" id="UP000663852">
    <property type="component" value="Unassembled WGS sequence"/>
</dbReference>
<evidence type="ECO:0000313" key="11">
    <source>
        <dbReference type="EMBL" id="CAF0801034.1"/>
    </source>
</evidence>
<feature type="transmembrane region" description="Helical" evidence="8">
    <location>
        <begin position="175"/>
        <end position="204"/>
    </location>
</feature>
<feature type="transmembrane region" description="Helical" evidence="8">
    <location>
        <begin position="61"/>
        <end position="82"/>
    </location>
</feature>
<evidence type="ECO:0000313" key="12">
    <source>
        <dbReference type="Proteomes" id="UP000663828"/>
    </source>
</evidence>
<organism evidence="11 13">
    <name type="scientific">Adineta ricciae</name>
    <name type="common">Rotifer</name>
    <dbReference type="NCBI Taxonomy" id="249248"/>
    <lineage>
        <taxon>Eukaryota</taxon>
        <taxon>Metazoa</taxon>
        <taxon>Spiralia</taxon>
        <taxon>Gnathifera</taxon>
        <taxon>Rotifera</taxon>
        <taxon>Eurotatoria</taxon>
        <taxon>Bdelloidea</taxon>
        <taxon>Adinetida</taxon>
        <taxon>Adinetidae</taxon>
        <taxon>Adineta</taxon>
    </lineage>
</organism>
<evidence type="ECO:0000259" key="9">
    <source>
        <dbReference type="PROSITE" id="PS50262"/>
    </source>
</evidence>
<dbReference type="EMBL" id="CAJNOR010000009">
    <property type="protein sequence ID" value="CAF0749234.1"/>
    <property type="molecule type" value="Genomic_DNA"/>
</dbReference>
<evidence type="ECO:0000313" key="13">
    <source>
        <dbReference type="Proteomes" id="UP000663852"/>
    </source>
</evidence>
<gene>
    <name evidence="11" type="ORF">EDS130_LOCUS4856</name>
    <name evidence="10" type="ORF">XAT740_LOCUS325</name>
</gene>
<reference evidence="11" key="1">
    <citation type="submission" date="2021-02" db="EMBL/GenBank/DDBJ databases">
        <authorList>
            <person name="Nowell W R."/>
        </authorList>
    </citation>
    <scope>NUCLEOTIDE SEQUENCE</scope>
</reference>
<evidence type="ECO:0000256" key="7">
    <source>
        <dbReference type="ARBA" id="ARBA00023224"/>
    </source>
</evidence>
<accession>A0A813SID9</accession>
<feature type="transmembrane region" description="Helical" evidence="8">
    <location>
        <begin position="25"/>
        <end position="49"/>
    </location>
</feature>
<dbReference type="PANTHER" id="PTHR24243:SF230">
    <property type="entry name" value="G-PROTEIN COUPLED RECEPTORS FAMILY 1 PROFILE DOMAIN-CONTAINING PROTEIN"/>
    <property type="match status" value="1"/>
</dbReference>
<evidence type="ECO:0000256" key="3">
    <source>
        <dbReference type="ARBA" id="ARBA00022989"/>
    </source>
</evidence>
<feature type="transmembrane region" description="Helical" evidence="8">
    <location>
        <begin position="235"/>
        <end position="252"/>
    </location>
</feature>
<comment type="caution">
    <text evidence="11">The sequence shown here is derived from an EMBL/GenBank/DDBJ whole genome shotgun (WGS) entry which is preliminary data.</text>
</comment>
<feature type="transmembrane region" description="Helical" evidence="8">
    <location>
        <begin position="140"/>
        <end position="163"/>
    </location>
</feature>
<evidence type="ECO:0000256" key="6">
    <source>
        <dbReference type="ARBA" id="ARBA00023170"/>
    </source>
</evidence>
<keyword evidence="12" id="KW-1185">Reference proteome</keyword>
<evidence type="ECO:0000256" key="1">
    <source>
        <dbReference type="ARBA" id="ARBA00004141"/>
    </source>
</evidence>
<dbReference type="GO" id="GO:0005886">
    <property type="term" value="C:plasma membrane"/>
    <property type="evidence" value="ECO:0007669"/>
    <property type="project" value="TreeGrafter"/>
</dbReference>
<keyword evidence="3 8" id="KW-1133">Transmembrane helix</keyword>
<keyword evidence="7" id="KW-0807">Transducer</keyword>
<feature type="transmembrane region" description="Helical" evidence="8">
    <location>
        <begin position="275"/>
        <end position="297"/>
    </location>
</feature>
<keyword evidence="6" id="KW-0675">Receptor</keyword>
<dbReference type="Gene3D" id="1.20.1070.10">
    <property type="entry name" value="Rhodopsin 7-helix transmembrane proteins"/>
    <property type="match status" value="1"/>
</dbReference>
<dbReference type="Proteomes" id="UP000663828">
    <property type="component" value="Unassembled WGS sequence"/>
</dbReference>
<comment type="subcellular location">
    <subcellularLocation>
        <location evidence="1">Membrane</location>
        <topology evidence="1">Multi-pass membrane protein</topology>
    </subcellularLocation>
</comment>
<dbReference type="PANTHER" id="PTHR24243">
    <property type="entry name" value="G-PROTEIN COUPLED RECEPTOR"/>
    <property type="match status" value="1"/>
</dbReference>
<evidence type="ECO:0000256" key="8">
    <source>
        <dbReference type="SAM" id="Phobius"/>
    </source>
</evidence>
<dbReference type="EMBL" id="CAJNOJ010000013">
    <property type="protein sequence ID" value="CAF0801034.1"/>
    <property type="molecule type" value="Genomic_DNA"/>
</dbReference>
<keyword evidence="4" id="KW-0297">G-protein coupled receptor</keyword>
<dbReference type="AlphaFoldDB" id="A0A813SID9"/>
<keyword evidence="5 8" id="KW-0472">Membrane</keyword>
<sequence>MDDSTSMSNFVLSPFASYLTDIQQALTWSMLSFLIFGNIGNLLNCFVFLQRPLRSNPCSHYLFVSSITNSIALSFTIPTGIYAMEQMDLTSYSLIYCKFRLYIYHSLLMISRYLIILACFDRACLSSRRPAIRNLSHIRFARILSVFTIVFWFIGAAHLPLVVDIQFGDCILPGVYPLIFSIYAVIFAGIIPPVAMTIFSAFTLRNLHSVHVRIHSRSAPTNAVMRQRDIHLTRMLTAQVIIYVLTTTPYPLNTLYAAITLSTTKGSDRQAIEGFIYFVTSTFLLFINPSATFYIYFTTSKAFRTELQAACKRLWLNILRKPQNQSSVRNISSNVQPQANPRQTR</sequence>